<keyword evidence="1" id="KW-1133">Transmembrane helix</keyword>
<reference evidence="2 3" key="1">
    <citation type="submission" date="2015-05" db="EMBL/GenBank/DDBJ databases">
        <authorList>
            <person name="Rodrigo-Torres Lidia"/>
            <person name="Arahal R.David."/>
        </authorList>
    </citation>
    <scope>NUCLEOTIDE SEQUENCE [LARGE SCALE GENOMIC DNA]</scope>
    <source>
        <strain evidence="2 3">CECT 7321</strain>
    </source>
</reference>
<gene>
    <name evidence="2" type="ORF">NIT7321_02190</name>
</gene>
<dbReference type="AlphaFoldDB" id="A0A0H5DC23"/>
<evidence type="ECO:0000256" key="1">
    <source>
        <dbReference type="SAM" id="Phobius"/>
    </source>
</evidence>
<feature type="transmembrane region" description="Helical" evidence="1">
    <location>
        <begin position="103"/>
        <end position="128"/>
    </location>
</feature>
<dbReference type="RefSeq" id="WP_037302383.1">
    <property type="nucleotide sequence ID" value="NZ_BSKQ01000001.1"/>
</dbReference>
<accession>A0A0H5DC23</accession>
<evidence type="ECO:0000313" key="2">
    <source>
        <dbReference type="EMBL" id="CRL11336.1"/>
    </source>
</evidence>
<dbReference type="STRING" id="481446.NIT7645_01293"/>
<evidence type="ECO:0008006" key="4">
    <source>
        <dbReference type="Google" id="ProtNLM"/>
    </source>
</evidence>
<name>A0A0H5DC23_9RHOB</name>
<feature type="transmembrane region" description="Helical" evidence="1">
    <location>
        <begin position="134"/>
        <end position="150"/>
    </location>
</feature>
<feature type="transmembrane region" description="Helical" evidence="1">
    <location>
        <begin position="31"/>
        <end position="49"/>
    </location>
</feature>
<dbReference type="OrthoDB" id="7771437at2"/>
<dbReference type="Proteomes" id="UP000043764">
    <property type="component" value="Unassembled WGS sequence"/>
</dbReference>
<keyword evidence="3" id="KW-1185">Reference proteome</keyword>
<organism evidence="2 3">
    <name type="scientific">Phaeobacter italicus</name>
    <dbReference type="NCBI Taxonomy" id="481446"/>
    <lineage>
        <taxon>Bacteria</taxon>
        <taxon>Pseudomonadati</taxon>
        <taxon>Pseudomonadota</taxon>
        <taxon>Alphaproteobacteria</taxon>
        <taxon>Rhodobacterales</taxon>
        <taxon>Roseobacteraceae</taxon>
        <taxon>Phaeobacter</taxon>
    </lineage>
</organism>
<protein>
    <recommendedName>
        <fullName evidence="4">Yip1 domain protein</fullName>
    </recommendedName>
</protein>
<keyword evidence="1" id="KW-0812">Transmembrane</keyword>
<dbReference type="EMBL" id="CVRL01000025">
    <property type="protein sequence ID" value="CRL11336.1"/>
    <property type="molecule type" value="Genomic_DNA"/>
</dbReference>
<feature type="transmembrane region" description="Helical" evidence="1">
    <location>
        <begin position="69"/>
        <end position="91"/>
    </location>
</feature>
<keyword evidence="1" id="KW-0472">Membrane</keyword>
<sequence>MSITQDIVATYKGPRKVIARRLAMGLREDRLLAILMAGCALAFIAQMPVRAREAHLTGQELNMLLGGSLLGLIFIAPLLFYTLSLVTHWIAKVLGGKGDSAQARFALFWAFLAASPLMLLNGLVAGFIGSGVELTLVGGLWFAAFMWFWISGMAQSYWAKTGE</sequence>
<evidence type="ECO:0000313" key="3">
    <source>
        <dbReference type="Proteomes" id="UP000043764"/>
    </source>
</evidence>
<proteinExistence type="predicted"/>